<accession>E6SJG8</accession>
<dbReference type="InterPro" id="IPR003740">
    <property type="entry name" value="YitT"/>
</dbReference>
<dbReference type="PANTHER" id="PTHR33545:SF5">
    <property type="entry name" value="UPF0750 MEMBRANE PROTEIN YITT"/>
    <property type="match status" value="1"/>
</dbReference>
<feature type="region of interest" description="Disordered" evidence="6">
    <location>
        <begin position="1"/>
        <end position="72"/>
    </location>
</feature>
<evidence type="ECO:0000313" key="10">
    <source>
        <dbReference type="Proteomes" id="UP000008915"/>
    </source>
</evidence>
<feature type="transmembrane region" description="Helical" evidence="7">
    <location>
        <begin position="123"/>
        <end position="143"/>
    </location>
</feature>
<feature type="transmembrane region" description="Helical" evidence="7">
    <location>
        <begin position="179"/>
        <end position="197"/>
    </location>
</feature>
<keyword evidence="2" id="KW-1003">Cell membrane</keyword>
<dbReference type="InterPro" id="IPR015867">
    <property type="entry name" value="N-reg_PII/ATP_PRibTrfase_C"/>
</dbReference>
<protein>
    <recommendedName>
        <fullName evidence="8">DUF2179 domain-containing protein</fullName>
    </recommendedName>
</protein>
<evidence type="ECO:0000256" key="3">
    <source>
        <dbReference type="ARBA" id="ARBA00022692"/>
    </source>
</evidence>
<feature type="transmembrane region" description="Helical" evidence="7">
    <location>
        <begin position="217"/>
        <end position="238"/>
    </location>
</feature>
<feature type="compositionally biased region" description="Low complexity" evidence="6">
    <location>
        <begin position="9"/>
        <end position="24"/>
    </location>
</feature>
<reference evidence="9 10" key="1">
    <citation type="journal article" date="2010" name="Stand. Genomic Sci.">
        <title>Complete genome sequence of Thermaerobacter marianensis type strain (7p75a).</title>
        <authorList>
            <person name="Han C."/>
            <person name="Gu W."/>
            <person name="Zhang X."/>
            <person name="Lapidus A."/>
            <person name="Nolan M."/>
            <person name="Copeland A."/>
            <person name="Lucas S."/>
            <person name="Del Rio T.G."/>
            <person name="Tice H."/>
            <person name="Cheng J.F."/>
            <person name="Tapia R."/>
            <person name="Goodwin L."/>
            <person name="Pitluck S."/>
            <person name="Pagani I."/>
            <person name="Ivanova N."/>
            <person name="Mavromatis K."/>
            <person name="Mikhailova N."/>
            <person name="Pati A."/>
            <person name="Chen A."/>
            <person name="Palaniappan K."/>
            <person name="Land M."/>
            <person name="Hauser L."/>
            <person name="Chang Y.J."/>
            <person name="Jeffries C.D."/>
            <person name="Schneider S."/>
            <person name="Rohde M."/>
            <person name="Goker M."/>
            <person name="Pukall R."/>
            <person name="Woyke T."/>
            <person name="Bristow J."/>
            <person name="Eisen J.A."/>
            <person name="Markowitz V."/>
            <person name="Hugenholtz P."/>
            <person name="Kyrpides N.C."/>
            <person name="Klenk H.P."/>
            <person name="Detter J.C."/>
        </authorList>
    </citation>
    <scope>NUCLEOTIDE SEQUENCE [LARGE SCALE GENOMIC DNA]</scope>
    <source>
        <strain evidence="10">ATCC 700841 / DSM 12885 / JCM 10246 / 7p75a</strain>
    </source>
</reference>
<dbReference type="EMBL" id="CP002344">
    <property type="protein sequence ID" value="ADU52123.1"/>
    <property type="molecule type" value="Genomic_DNA"/>
</dbReference>
<dbReference type="PANTHER" id="PTHR33545">
    <property type="entry name" value="UPF0750 MEMBRANE PROTEIN YITT-RELATED"/>
    <property type="match status" value="1"/>
</dbReference>
<feature type="domain" description="DUF2179" evidence="8">
    <location>
        <begin position="292"/>
        <end position="346"/>
    </location>
</feature>
<keyword evidence="4 7" id="KW-1133">Transmembrane helix</keyword>
<evidence type="ECO:0000256" key="7">
    <source>
        <dbReference type="SAM" id="Phobius"/>
    </source>
</evidence>
<dbReference type="Gene3D" id="3.30.70.120">
    <property type="match status" value="1"/>
</dbReference>
<feature type="transmembrane region" description="Helical" evidence="7">
    <location>
        <begin position="150"/>
        <end position="167"/>
    </location>
</feature>
<dbReference type="GO" id="GO:0005886">
    <property type="term" value="C:plasma membrane"/>
    <property type="evidence" value="ECO:0007669"/>
    <property type="project" value="UniProtKB-SubCell"/>
</dbReference>
<keyword evidence="5 7" id="KW-0472">Membrane</keyword>
<proteinExistence type="predicted"/>
<evidence type="ECO:0000256" key="6">
    <source>
        <dbReference type="SAM" id="MobiDB-lite"/>
    </source>
</evidence>
<gene>
    <name evidence="9" type="ordered locus">Tmar_2042</name>
</gene>
<dbReference type="Pfam" id="PF10035">
    <property type="entry name" value="DUF2179"/>
    <property type="match status" value="1"/>
</dbReference>
<dbReference type="CDD" id="cd16380">
    <property type="entry name" value="YitT_C"/>
    <property type="match status" value="1"/>
</dbReference>
<dbReference type="Proteomes" id="UP000008915">
    <property type="component" value="Chromosome"/>
</dbReference>
<name>E6SJG8_THEM7</name>
<dbReference type="STRING" id="644966.Tmar_2042"/>
<organism evidence="9 10">
    <name type="scientific">Thermaerobacter marianensis (strain ATCC 700841 / DSM 12885 / JCM 10246 / 7p75a)</name>
    <dbReference type="NCBI Taxonomy" id="644966"/>
    <lineage>
        <taxon>Bacteria</taxon>
        <taxon>Bacillati</taxon>
        <taxon>Bacillota</taxon>
        <taxon>Clostridia</taxon>
        <taxon>Eubacteriales</taxon>
        <taxon>Clostridiales Family XVII. Incertae Sedis</taxon>
        <taxon>Thermaerobacter</taxon>
    </lineage>
</organism>
<evidence type="ECO:0000256" key="4">
    <source>
        <dbReference type="ARBA" id="ARBA00022989"/>
    </source>
</evidence>
<keyword evidence="10" id="KW-1185">Reference proteome</keyword>
<evidence type="ECO:0000256" key="1">
    <source>
        <dbReference type="ARBA" id="ARBA00004651"/>
    </source>
</evidence>
<dbReference type="KEGG" id="tmr:Tmar_2042"/>
<feature type="compositionally biased region" description="Gly residues" evidence="6">
    <location>
        <begin position="50"/>
        <end position="62"/>
    </location>
</feature>
<dbReference type="AlphaFoldDB" id="E6SJG8"/>
<sequence>MTSGKPEQPARAGGMAAGPVPRGAAAGGVAAGALPAGPRRDRRGAAGRDPAGGGMAGGGPEGGTAARSGSGSGGPAGAGRFVQVAFLAAGATLFSLGINGFLVPARLGEGGLSGVSLLLHYATGLPVSLLYLLLNVPLFVFGWWAIGRGFILRTGLATLLVTLALRLTEGVAFPVDEPLLASLYGGAFIGAGIGLLFRAGASSGGVDIVARFLKERYGIGIAETFLVFDSLVLAAFALTLGADTALYSILVTFLGGRVADVVQEGPLRAKSAWIVTTRPQEVAQAVTTQLGRGATLLRATGAWTGEERAVVLVVLNRRELARLKQLIRDIDPYAFVAVTDAAEVLGEGFPAAWS</sequence>
<reference evidence="10" key="2">
    <citation type="journal article" date="2010" name="Stand. Genomic Sci.">
        <title>Complete genome sequence of Thermaerobacter marianensis type strain (7p75aT).</title>
        <authorList>
            <person name="Han C."/>
            <person name="Gu W."/>
            <person name="Zhang X."/>
            <person name="Lapidus A."/>
            <person name="Nolan M."/>
            <person name="Copeland A."/>
            <person name="Lucas S."/>
            <person name="Glavina Del Rio T."/>
            <person name="Tice H."/>
            <person name="Cheng J."/>
            <person name="Tapia R."/>
            <person name="Goodwin L."/>
            <person name="Pitluck S."/>
            <person name="Pagani I."/>
            <person name="Ivanova N."/>
            <person name="Mavromatis K."/>
            <person name="Mikhailova N."/>
            <person name="Pati A."/>
            <person name="Chen A."/>
            <person name="Palaniappan K."/>
            <person name="Land M."/>
            <person name="Hauser L."/>
            <person name="Chang Y."/>
            <person name="Jeffries C."/>
            <person name="Schneider S."/>
            <person name="Rohde M."/>
            <person name="Goker M."/>
            <person name="Pukall R."/>
            <person name="Woyke T."/>
            <person name="Bristow J."/>
            <person name="Eisen J."/>
            <person name="Markowitz V."/>
            <person name="Hugenholtz P."/>
            <person name="Kyrpides N."/>
            <person name="Klenk H."/>
            <person name="Detter J."/>
        </authorList>
    </citation>
    <scope>NUCLEOTIDE SEQUENCE [LARGE SCALE GENOMIC DNA]</scope>
    <source>
        <strain evidence="10">ATCC 700841 / DSM 12885 / JCM 10246 / 7p75a</strain>
    </source>
</reference>
<evidence type="ECO:0000256" key="5">
    <source>
        <dbReference type="ARBA" id="ARBA00023136"/>
    </source>
</evidence>
<dbReference type="HOGENOM" id="CLU_063199_1_1_9"/>
<dbReference type="Pfam" id="PF02588">
    <property type="entry name" value="YitT_membrane"/>
    <property type="match status" value="1"/>
</dbReference>
<evidence type="ECO:0000313" key="9">
    <source>
        <dbReference type="EMBL" id="ADU52123.1"/>
    </source>
</evidence>
<evidence type="ECO:0000259" key="8">
    <source>
        <dbReference type="Pfam" id="PF10035"/>
    </source>
</evidence>
<feature type="transmembrane region" description="Helical" evidence="7">
    <location>
        <begin position="84"/>
        <end position="103"/>
    </location>
</feature>
<comment type="subcellular location">
    <subcellularLocation>
        <location evidence="1">Cell membrane</location>
        <topology evidence="1">Multi-pass membrane protein</topology>
    </subcellularLocation>
</comment>
<dbReference type="RefSeq" id="WP_013496423.1">
    <property type="nucleotide sequence ID" value="NC_014831.1"/>
</dbReference>
<dbReference type="InterPro" id="IPR051461">
    <property type="entry name" value="UPF0750_membrane"/>
</dbReference>
<dbReference type="InterPro" id="IPR019264">
    <property type="entry name" value="DUF2179"/>
</dbReference>
<keyword evidence="3 7" id="KW-0812">Transmembrane</keyword>
<evidence type="ECO:0000256" key="2">
    <source>
        <dbReference type="ARBA" id="ARBA00022475"/>
    </source>
</evidence>
<dbReference type="eggNOG" id="COG1284">
    <property type="taxonomic scope" value="Bacteria"/>
</dbReference>